<protein>
    <submittedName>
        <fullName evidence="1">Uncharacterized protein</fullName>
    </submittedName>
</protein>
<gene>
    <name evidence="1" type="ORF">OV079_29440</name>
</gene>
<dbReference type="RefSeq" id="WP_267772280.1">
    <property type="nucleotide sequence ID" value="NZ_JAPNKE010000002.1"/>
</dbReference>
<dbReference type="AlphaFoldDB" id="A0A9X3F1A5"/>
<dbReference type="EMBL" id="JAPNKE010000002">
    <property type="protein sequence ID" value="MCY1009618.1"/>
    <property type="molecule type" value="Genomic_DNA"/>
</dbReference>
<keyword evidence="2" id="KW-1185">Reference proteome</keyword>
<sequence>MSARQHHFSFAKKVIPAETFRAPDRMFAELTGPQREAFLFFLWTESGKGLAEALPHVGLAPGGLEMAKLDVVGHVKSGDVEVVVVSMPPALNANEAMFLALVRRAGAPSVFFYERCADLGTGQVHANEAVLAETRPDGSRSNYGFHEGLDLQAFKTQLEKILGVSLAGLESSLEPVTAAAFVAAGGRARAGGGRRSGACRRRRGRSPAGCSRCCCWCASPCRW</sequence>
<proteinExistence type="predicted"/>
<organism evidence="1 2">
    <name type="scientific">Nannocystis pusilla</name>
    <dbReference type="NCBI Taxonomy" id="889268"/>
    <lineage>
        <taxon>Bacteria</taxon>
        <taxon>Pseudomonadati</taxon>
        <taxon>Myxococcota</taxon>
        <taxon>Polyangia</taxon>
        <taxon>Nannocystales</taxon>
        <taxon>Nannocystaceae</taxon>
        <taxon>Nannocystis</taxon>
    </lineage>
</organism>
<reference evidence="1" key="1">
    <citation type="submission" date="2022-11" db="EMBL/GenBank/DDBJ databases">
        <title>Minimal conservation of predation-associated metabolite biosynthetic gene clusters underscores biosynthetic potential of Myxococcota including descriptions for ten novel species: Archangium lansinium sp. nov., Myxococcus landrumus sp. nov., Nannocystis bai.</title>
        <authorList>
            <person name="Ahearne A."/>
            <person name="Stevens C."/>
            <person name="Phillips K."/>
        </authorList>
    </citation>
    <scope>NUCLEOTIDE SEQUENCE</scope>
    <source>
        <strain evidence="1">Na p29</strain>
    </source>
</reference>
<name>A0A9X3F1A5_9BACT</name>
<evidence type="ECO:0000313" key="1">
    <source>
        <dbReference type="EMBL" id="MCY1009618.1"/>
    </source>
</evidence>
<dbReference type="Proteomes" id="UP001150924">
    <property type="component" value="Unassembled WGS sequence"/>
</dbReference>
<accession>A0A9X3F1A5</accession>
<evidence type="ECO:0000313" key="2">
    <source>
        <dbReference type="Proteomes" id="UP001150924"/>
    </source>
</evidence>
<comment type="caution">
    <text evidence="1">The sequence shown here is derived from an EMBL/GenBank/DDBJ whole genome shotgun (WGS) entry which is preliminary data.</text>
</comment>